<dbReference type="EMBL" id="SORE01000034">
    <property type="protein sequence ID" value="TDY37822.1"/>
    <property type="molecule type" value="Genomic_DNA"/>
</dbReference>
<dbReference type="InterPro" id="IPR013324">
    <property type="entry name" value="RNA_pol_sigma_r3/r4-like"/>
</dbReference>
<evidence type="ECO:0000313" key="1">
    <source>
        <dbReference type="EMBL" id="TDY37822.1"/>
    </source>
</evidence>
<gene>
    <name evidence="1" type="ORF">BX592_13418</name>
</gene>
<protein>
    <submittedName>
        <fullName evidence="1">RNA polymerase sigma-70 factor (ECF subfamily)</fullName>
    </submittedName>
</protein>
<accession>A0A4R8L5B1</accession>
<comment type="caution">
    <text evidence="1">The sequence shown here is derived from an EMBL/GenBank/DDBJ whole genome shotgun (WGS) entry which is preliminary data.</text>
</comment>
<sequence length="198" mass="21912">MTAETIASSLRILLPRLWSFAFRLSGTSGLAENLTGRTLIRLAGLADISSNERITPALALREMYAAWKCDLGGTCFQACEQESLPDVANVDADHKELVNAVLSLSGLERAVVLLVHLEQLSLWDIASITNEPVSRVLNALSMAHFKVSRYVNARRRGDRRRDRNHHVRPSVLGEIEDALSNGLRPSELANREKDGSIR</sequence>
<dbReference type="SUPFAM" id="SSF88659">
    <property type="entry name" value="Sigma3 and sigma4 domains of RNA polymerase sigma factors"/>
    <property type="match status" value="1"/>
</dbReference>
<reference evidence="1 2" key="1">
    <citation type="submission" date="2019-03" db="EMBL/GenBank/DDBJ databases">
        <title>Genomic Encyclopedia of Type Strains, Phase III (KMG-III): the genomes of soil and plant-associated and newly described type strains.</title>
        <authorList>
            <person name="Whitman W."/>
        </authorList>
    </citation>
    <scope>NUCLEOTIDE SEQUENCE [LARGE SCALE GENOMIC DNA]</scope>
    <source>
        <strain evidence="1 2">LMG 29544</strain>
    </source>
</reference>
<name>A0A4R8L5B1_9BURK</name>
<evidence type="ECO:0000313" key="2">
    <source>
        <dbReference type="Proteomes" id="UP000295509"/>
    </source>
</evidence>
<dbReference type="RefSeq" id="WP_134196940.1">
    <property type="nucleotide sequence ID" value="NZ_JBHLUW010000051.1"/>
</dbReference>
<dbReference type="Gene3D" id="1.20.140.160">
    <property type="match status" value="1"/>
</dbReference>
<proteinExistence type="predicted"/>
<dbReference type="Proteomes" id="UP000295509">
    <property type="component" value="Unassembled WGS sequence"/>
</dbReference>
<dbReference type="OrthoDB" id="9797134at2"/>
<keyword evidence="2" id="KW-1185">Reference proteome</keyword>
<organism evidence="1 2">
    <name type="scientific">Paraburkholderia rhizosphaerae</name>
    <dbReference type="NCBI Taxonomy" id="480658"/>
    <lineage>
        <taxon>Bacteria</taxon>
        <taxon>Pseudomonadati</taxon>
        <taxon>Pseudomonadota</taxon>
        <taxon>Betaproteobacteria</taxon>
        <taxon>Burkholderiales</taxon>
        <taxon>Burkholderiaceae</taxon>
        <taxon>Paraburkholderia</taxon>
    </lineage>
</organism>
<dbReference type="AlphaFoldDB" id="A0A4R8L5B1"/>